<evidence type="ECO:0000313" key="2">
    <source>
        <dbReference type="EMBL" id="MED6112273.1"/>
    </source>
</evidence>
<keyword evidence="3" id="KW-1185">Reference proteome</keyword>
<proteinExistence type="predicted"/>
<name>A0ABU6QL41_9FABA</name>
<dbReference type="EMBL" id="JASCZI010000530">
    <property type="protein sequence ID" value="MED6112273.1"/>
    <property type="molecule type" value="Genomic_DNA"/>
</dbReference>
<accession>A0ABU6QL41</accession>
<evidence type="ECO:0000313" key="3">
    <source>
        <dbReference type="Proteomes" id="UP001341840"/>
    </source>
</evidence>
<protein>
    <submittedName>
        <fullName evidence="2">Uncharacterized protein</fullName>
    </submittedName>
</protein>
<organism evidence="2 3">
    <name type="scientific">Stylosanthes scabra</name>
    <dbReference type="NCBI Taxonomy" id="79078"/>
    <lineage>
        <taxon>Eukaryota</taxon>
        <taxon>Viridiplantae</taxon>
        <taxon>Streptophyta</taxon>
        <taxon>Embryophyta</taxon>
        <taxon>Tracheophyta</taxon>
        <taxon>Spermatophyta</taxon>
        <taxon>Magnoliopsida</taxon>
        <taxon>eudicotyledons</taxon>
        <taxon>Gunneridae</taxon>
        <taxon>Pentapetalae</taxon>
        <taxon>rosids</taxon>
        <taxon>fabids</taxon>
        <taxon>Fabales</taxon>
        <taxon>Fabaceae</taxon>
        <taxon>Papilionoideae</taxon>
        <taxon>50 kb inversion clade</taxon>
        <taxon>dalbergioids sensu lato</taxon>
        <taxon>Dalbergieae</taxon>
        <taxon>Pterocarpus clade</taxon>
        <taxon>Stylosanthes</taxon>
    </lineage>
</organism>
<feature type="region of interest" description="Disordered" evidence="1">
    <location>
        <begin position="76"/>
        <end position="110"/>
    </location>
</feature>
<reference evidence="2 3" key="1">
    <citation type="journal article" date="2023" name="Plants (Basel)">
        <title>Bridging the Gap: Combining Genomics and Transcriptomics Approaches to Understand Stylosanthes scabra, an Orphan Legume from the Brazilian Caatinga.</title>
        <authorList>
            <person name="Ferreira-Neto J.R.C."/>
            <person name="da Silva M.D."/>
            <person name="Binneck E."/>
            <person name="de Melo N.F."/>
            <person name="da Silva R.H."/>
            <person name="de Melo A.L.T.M."/>
            <person name="Pandolfi V."/>
            <person name="Bustamante F.O."/>
            <person name="Brasileiro-Vidal A.C."/>
            <person name="Benko-Iseppon A.M."/>
        </authorList>
    </citation>
    <scope>NUCLEOTIDE SEQUENCE [LARGE SCALE GENOMIC DNA]</scope>
    <source>
        <tissue evidence="2">Leaves</tissue>
    </source>
</reference>
<gene>
    <name evidence="2" type="ORF">PIB30_060206</name>
</gene>
<comment type="caution">
    <text evidence="2">The sequence shown here is derived from an EMBL/GenBank/DDBJ whole genome shotgun (WGS) entry which is preliminary data.</text>
</comment>
<evidence type="ECO:0000256" key="1">
    <source>
        <dbReference type="SAM" id="MobiDB-lite"/>
    </source>
</evidence>
<sequence>MEFGAATTTLPKKLSSDYSAAGRSAYDDVFSAPLKLRAPSLTARFKDYREIFDVGGGGGRSLGCGWQRLLRREEAKAQVGTHRDEEEEEETVAVTMAKERRGWEEEAAAT</sequence>
<dbReference type="Proteomes" id="UP001341840">
    <property type="component" value="Unassembled WGS sequence"/>
</dbReference>